<sequence>MYRGSAELACLWIAVEGTPGIFPSGDREGLTRTTYQPGSTILVNVSRRAQGETIKAAVESIPDLHALAEFARQQLRKARTVNVSDIGTEEWNTIRAHAGM</sequence>
<comment type="caution">
    <text evidence="1">The sequence shown here is derived from an EMBL/GenBank/DDBJ whole genome shotgun (WGS) entry which is preliminary data.</text>
</comment>
<keyword evidence="2" id="KW-1185">Reference proteome</keyword>
<dbReference type="EMBL" id="JALJOT010000003">
    <property type="protein sequence ID" value="KAK9916570.1"/>
    <property type="molecule type" value="Genomic_DNA"/>
</dbReference>
<protein>
    <submittedName>
        <fullName evidence="1">Uncharacterized protein</fullName>
    </submittedName>
</protein>
<proteinExistence type="predicted"/>
<accession>A0ABR2YYV4</accession>
<name>A0ABR2YYV4_9CHLO</name>
<reference evidence="1 2" key="1">
    <citation type="journal article" date="2024" name="Nat. Commun.">
        <title>Phylogenomics reveals the evolutionary origins of lichenization in chlorophyte algae.</title>
        <authorList>
            <person name="Puginier C."/>
            <person name="Libourel C."/>
            <person name="Otte J."/>
            <person name="Skaloud P."/>
            <person name="Haon M."/>
            <person name="Grisel S."/>
            <person name="Petersen M."/>
            <person name="Berrin J.G."/>
            <person name="Delaux P.M."/>
            <person name="Dal Grande F."/>
            <person name="Keller J."/>
        </authorList>
    </citation>
    <scope>NUCLEOTIDE SEQUENCE [LARGE SCALE GENOMIC DNA]</scope>
    <source>
        <strain evidence="1 2">SAG 216-7</strain>
    </source>
</reference>
<organism evidence="1 2">
    <name type="scientific">Coccomyxa subellipsoidea</name>
    <dbReference type="NCBI Taxonomy" id="248742"/>
    <lineage>
        <taxon>Eukaryota</taxon>
        <taxon>Viridiplantae</taxon>
        <taxon>Chlorophyta</taxon>
        <taxon>core chlorophytes</taxon>
        <taxon>Trebouxiophyceae</taxon>
        <taxon>Trebouxiophyceae incertae sedis</taxon>
        <taxon>Coccomyxaceae</taxon>
        <taxon>Coccomyxa</taxon>
    </lineage>
</organism>
<evidence type="ECO:0000313" key="2">
    <source>
        <dbReference type="Proteomes" id="UP001491310"/>
    </source>
</evidence>
<dbReference type="Proteomes" id="UP001491310">
    <property type="component" value="Unassembled WGS sequence"/>
</dbReference>
<gene>
    <name evidence="1" type="ORF">WJX75_004341</name>
</gene>
<evidence type="ECO:0000313" key="1">
    <source>
        <dbReference type="EMBL" id="KAK9916570.1"/>
    </source>
</evidence>